<organism evidence="4 5">
    <name type="scientific">Litoribacillus peritrichatus</name>
    <dbReference type="NCBI Taxonomy" id="718191"/>
    <lineage>
        <taxon>Bacteria</taxon>
        <taxon>Pseudomonadati</taxon>
        <taxon>Pseudomonadota</taxon>
        <taxon>Gammaproteobacteria</taxon>
        <taxon>Oceanospirillales</taxon>
        <taxon>Oceanospirillaceae</taxon>
        <taxon>Litoribacillus</taxon>
    </lineage>
</organism>
<dbReference type="Pfam" id="PF01370">
    <property type="entry name" value="Epimerase"/>
    <property type="match status" value="1"/>
</dbReference>
<dbReference type="RefSeq" id="WP_344799192.1">
    <property type="nucleotide sequence ID" value="NZ_BAABBN010000007.1"/>
</dbReference>
<evidence type="ECO:0000313" key="4">
    <source>
        <dbReference type="EMBL" id="GAA3929916.1"/>
    </source>
</evidence>
<comment type="caution">
    <text evidence="4">The sequence shown here is derived from an EMBL/GenBank/DDBJ whole genome shotgun (WGS) entry which is preliminary data.</text>
</comment>
<evidence type="ECO:0000313" key="5">
    <source>
        <dbReference type="Proteomes" id="UP001501565"/>
    </source>
</evidence>
<dbReference type="InterPro" id="IPR001509">
    <property type="entry name" value="Epimerase_deHydtase"/>
</dbReference>
<comment type="similarity">
    <text evidence="2">Belongs to the NAD(P)-dependent epimerase/dehydratase family. Dihydroflavonol-4-reductase subfamily.</text>
</comment>
<dbReference type="CDD" id="cd08958">
    <property type="entry name" value="FR_SDR_e"/>
    <property type="match status" value="1"/>
</dbReference>
<dbReference type="InterPro" id="IPR036291">
    <property type="entry name" value="NAD(P)-bd_dom_sf"/>
</dbReference>
<evidence type="ECO:0000256" key="2">
    <source>
        <dbReference type="ARBA" id="ARBA00023445"/>
    </source>
</evidence>
<dbReference type="Proteomes" id="UP001501565">
    <property type="component" value="Unassembled WGS sequence"/>
</dbReference>
<name>A0ABP7MTP3_9GAMM</name>
<evidence type="ECO:0000259" key="3">
    <source>
        <dbReference type="Pfam" id="PF01370"/>
    </source>
</evidence>
<protein>
    <submittedName>
        <fullName evidence="4">NAD-dependent epimerase/dehydratase family protein</fullName>
    </submittedName>
</protein>
<reference evidence="5" key="1">
    <citation type="journal article" date="2019" name="Int. J. Syst. Evol. Microbiol.">
        <title>The Global Catalogue of Microorganisms (GCM) 10K type strain sequencing project: providing services to taxonomists for standard genome sequencing and annotation.</title>
        <authorList>
            <consortium name="The Broad Institute Genomics Platform"/>
            <consortium name="The Broad Institute Genome Sequencing Center for Infectious Disease"/>
            <person name="Wu L."/>
            <person name="Ma J."/>
        </authorList>
    </citation>
    <scope>NUCLEOTIDE SEQUENCE [LARGE SCALE GENOMIC DNA]</scope>
    <source>
        <strain evidence="5">JCM 17551</strain>
    </source>
</reference>
<dbReference type="SUPFAM" id="SSF51735">
    <property type="entry name" value="NAD(P)-binding Rossmann-fold domains"/>
    <property type="match status" value="1"/>
</dbReference>
<keyword evidence="1" id="KW-0560">Oxidoreductase</keyword>
<accession>A0ABP7MTP3</accession>
<keyword evidence="5" id="KW-1185">Reference proteome</keyword>
<evidence type="ECO:0000256" key="1">
    <source>
        <dbReference type="ARBA" id="ARBA00023002"/>
    </source>
</evidence>
<gene>
    <name evidence="4" type="ORF">GCM10022277_28210</name>
</gene>
<dbReference type="PANTHER" id="PTHR10366:SF564">
    <property type="entry name" value="STEROL-4-ALPHA-CARBOXYLATE 3-DEHYDROGENASE, DECARBOXYLATING"/>
    <property type="match status" value="1"/>
</dbReference>
<dbReference type="EMBL" id="BAABBN010000007">
    <property type="protein sequence ID" value="GAA3929916.1"/>
    <property type="molecule type" value="Genomic_DNA"/>
</dbReference>
<dbReference type="PANTHER" id="PTHR10366">
    <property type="entry name" value="NAD DEPENDENT EPIMERASE/DEHYDRATASE"/>
    <property type="match status" value="1"/>
</dbReference>
<dbReference type="InterPro" id="IPR050425">
    <property type="entry name" value="NAD(P)_dehydrat-like"/>
</dbReference>
<feature type="domain" description="NAD-dependent epimerase/dehydratase" evidence="3">
    <location>
        <begin position="9"/>
        <end position="244"/>
    </location>
</feature>
<proteinExistence type="inferred from homology"/>
<dbReference type="Gene3D" id="3.40.50.720">
    <property type="entry name" value="NAD(P)-binding Rossmann-like Domain"/>
    <property type="match status" value="1"/>
</dbReference>
<sequence>MESNNNKTICVTGASGFIAAHAVKQLLEQGYRVRGTVRGTADKYPYLTSLEGADDRLELVQADLLTNGAFDAVVEGCEYVLHTASPYIVDVKDPQKELVDPAVKGTTNVLDSCAKSTSVKRVVLTSSIAAITDEPDSNKVFTEEDWNTKSSLSRNPYYYSKTKAEQAAWSFFDQNTSLSFDMVVINPYMVIGPSLGPSLNTSNKIFRDVLSGKYPTIMNINWGFVDVRDVAKAHILAMENPDAKGRYLCANEVMTMKEVISFLKESGYNKYPLPMVNLASHWGNKVMKVLSYTQPKGSGTYMRTHIGRTMRYDNSKIKNDLQIHFIEARQSIKEAITDMLQWKHLKARG</sequence>